<dbReference type="Gene3D" id="3.90.850.10">
    <property type="entry name" value="Fumarylacetoacetase-like, C-terminal domain"/>
    <property type="match status" value="1"/>
</dbReference>
<accession>A0A1H6NZE4</accession>
<name>A0A1H6NZE4_9PSED</name>
<proteinExistence type="inferred from homology"/>
<dbReference type="PANTHER" id="PTHR30143:SF0">
    <property type="entry name" value="2-KETO-4-PENTENOATE HYDRATASE"/>
    <property type="match status" value="1"/>
</dbReference>
<reference evidence="5 6" key="1">
    <citation type="submission" date="2016-10" db="EMBL/GenBank/DDBJ databases">
        <authorList>
            <person name="de Groot N.N."/>
        </authorList>
    </citation>
    <scope>NUCLEOTIDE SEQUENCE [LARGE SCALE GENOMIC DNA]</scope>
    <source>
        <strain evidence="5 6">LMG 2158</strain>
    </source>
</reference>
<organism evidence="5 6">
    <name type="scientific">Pseudomonas asplenii</name>
    <dbReference type="NCBI Taxonomy" id="53407"/>
    <lineage>
        <taxon>Bacteria</taxon>
        <taxon>Pseudomonadati</taxon>
        <taxon>Pseudomonadota</taxon>
        <taxon>Gammaproteobacteria</taxon>
        <taxon>Pseudomonadales</taxon>
        <taxon>Pseudomonadaceae</taxon>
        <taxon>Pseudomonas</taxon>
    </lineage>
</organism>
<evidence type="ECO:0000256" key="1">
    <source>
        <dbReference type="ARBA" id="ARBA00010715"/>
    </source>
</evidence>
<dbReference type="InterPro" id="IPR036663">
    <property type="entry name" value="Fumarylacetoacetase_C_sf"/>
</dbReference>
<evidence type="ECO:0000256" key="3">
    <source>
        <dbReference type="ARBA" id="ARBA00023239"/>
    </source>
</evidence>
<dbReference type="OrthoDB" id="9792137at2"/>
<dbReference type="PANTHER" id="PTHR30143">
    <property type="entry name" value="ACID HYDRATASE"/>
    <property type="match status" value="1"/>
</dbReference>
<dbReference type="InterPro" id="IPR050772">
    <property type="entry name" value="Hydratase-Decarb/MhpD_sf"/>
</dbReference>
<dbReference type="SUPFAM" id="SSF56529">
    <property type="entry name" value="FAH"/>
    <property type="match status" value="1"/>
</dbReference>
<gene>
    <name evidence="5" type="ORF">SAMN05216581_4172</name>
</gene>
<dbReference type="Pfam" id="PF01557">
    <property type="entry name" value="FAA_hydrolase"/>
    <property type="match status" value="1"/>
</dbReference>
<dbReference type="Proteomes" id="UP000182272">
    <property type="component" value="Chromosome I"/>
</dbReference>
<dbReference type="GO" id="GO:0008684">
    <property type="term" value="F:2-oxopent-4-enoate hydratase activity"/>
    <property type="evidence" value="ECO:0007669"/>
    <property type="project" value="TreeGrafter"/>
</dbReference>
<evidence type="ECO:0000313" key="6">
    <source>
        <dbReference type="Proteomes" id="UP000182272"/>
    </source>
</evidence>
<dbReference type="AlphaFoldDB" id="A0A1H6NZE4"/>
<feature type="domain" description="Fumarylacetoacetase-like C-terminal" evidence="4">
    <location>
        <begin position="82"/>
        <end position="256"/>
    </location>
</feature>
<keyword evidence="3" id="KW-0456">Lyase</keyword>
<dbReference type="EMBL" id="LT629972">
    <property type="protein sequence ID" value="SEI20261.1"/>
    <property type="molecule type" value="Genomic_DNA"/>
</dbReference>
<comment type="similarity">
    <text evidence="1">Belongs to the hydratase/decarboxylase family.</text>
</comment>
<evidence type="ECO:0000256" key="2">
    <source>
        <dbReference type="ARBA" id="ARBA00022797"/>
    </source>
</evidence>
<evidence type="ECO:0000259" key="4">
    <source>
        <dbReference type="Pfam" id="PF01557"/>
    </source>
</evidence>
<sequence>MNDTRLQCAADWLDQAARSHEWIAPLREVQPSFGIDDAYAIQQINTERQIAKGRRIVGRKIGLTSKAVQKQLGVDQPDFGALFDDMGYGSGEVIAWQSLHQPKVEAEIAFVLKSDLDLPNPGLVDVLNAIDYALPAIEIVGSRIANWNIRIVDTIADNASSGAYVLGSSPRDIKDLDLSLCGMVMERRGEPVSVGVGQACLGNPLNAVVWLARKMVEVGQPLRAGDLVLSGALGPMVEVRPGDVVEARIAGLGSVVAVFGDAEAAPQQLVEADSKKVQA</sequence>
<protein>
    <submittedName>
        <fullName evidence="5">2-keto-4-pentenoate hydratase</fullName>
    </submittedName>
</protein>
<keyword evidence="2" id="KW-0058">Aromatic hydrocarbons catabolism</keyword>
<dbReference type="RefSeq" id="WP_019362338.1">
    <property type="nucleotide sequence ID" value="NZ_LT629972.1"/>
</dbReference>
<dbReference type="GO" id="GO:0005737">
    <property type="term" value="C:cytoplasm"/>
    <property type="evidence" value="ECO:0007669"/>
    <property type="project" value="TreeGrafter"/>
</dbReference>
<dbReference type="InterPro" id="IPR011234">
    <property type="entry name" value="Fumarylacetoacetase-like_C"/>
</dbReference>
<evidence type="ECO:0000313" key="5">
    <source>
        <dbReference type="EMBL" id="SEI20261.1"/>
    </source>
</evidence>